<gene>
    <name evidence="1" type="ORF">CMUS01_15521</name>
</gene>
<comment type="caution">
    <text evidence="1">The sequence shown here is derived from an EMBL/GenBank/DDBJ whole genome shotgun (WGS) entry which is preliminary data.</text>
</comment>
<proteinExistence type="predicted"/>
<evidence type="ECO:0000313" key="2">
    <source>
        <dbReference type="Proteomes" id="UP000639643"/>
    </source>
</evidence>
<name>A0A8H6MM81_9PEZI</name>
<dbReference type="Proteomes" id="UP000639643">
    <property type="component" value="Unassembled WGS sequence"/>
</dbReference>
<protein>
    <submittedName>
        <fullName evidence="1">Uncharacterized protein</fullName>
    </submittedName>
</protein>
<evidence type="ECO:0000313" key="1">
    <source>
        <dbReference type="EMBL" id="KAF6801001.1"/>
    </source>
</evidence>
<sequence>SRWFEVGRGHISAGNSGSVEAGTDDTVWFVALHDEQEQRFEAGRREEDAFTDKVEMDISSTQGGREEEVERMCLDTVMAFIEELYSQDRAGYSFLQNDHNEEWAGKGQGWIARQIAGSEARQRAWIARAQGAGSANDDGDDGHHPYHKTTVQAYEQTFESFQEQL</sequence>
<dbReference type="EMBL" id="WIGM01001327">
    <property type="protein sequence ID" value="KAF6801001.1"/>
    <property type="molecule type" value="Genomic_DNA"/>
</dbReference>
<organism evidence="1 2">
    <name type="scientific">Colletotrichum musicola</name>
    <dbReference type="NCBI Taxonomy" id="2175873"/>
    <lineage>
        <taxon>Eukaryota</taxon>
        <taxon>Fungi</taxon>
        <taxon>Dikarya</taxon>
        <taxon>Ascomycota</taxon>
        <taxon>Pezizomycotina</taxon>
        <taxon>Sordariomycetes</taxon>
        <taxon>Hypocreomycetidae</taxon>
        <taxon>Glomerellales</taxon>
        <taxon>Glomerellaceae</taxon>
        <taxon>Colletotrichum</taxon>
        <taxon>Colletotrichum orchidearum species complex</taxon>
    </lineage>
</organism>
<accession>A0A8H6MM81</accession>
<reference evidence="1" key="1">
    <citation type="journal article" date="2020" name="Phytopathology">
        <title>Genome Sequence Resources of Colletotrichum truncatum, C. plurivorum, C. musicola, and C. sojae: Four Species Pathogenic to Soybean (Glycine max).</title>
        <authorList>
            <person name="Rogerio F."/>
            <person name="Boufleur T.R."/>
            <person name="Ciampi-Guillardi M."/>
            <person name="Sukno S.A."/>
            <person name="Thon M.R."/>
            <person name="Massola Junior N.S."/>
            <person name="Baroncelli R."/>
        </authorList>
    </citation>
    <scope>NUCLEOTIDE SEQUENCE</scope>
    <source>
        <strain evidence="1">LFN0074</strain>
    </source>
</reference>
<feature type="non-terminal residue" evidence="1">
    <location>
        <position position="1"/>
    </location>
</feature>
<dbReference type="AlphaFoldDB" id="A0A8H6MM81"/>
<keyword evidence="2" id="KW-1185">Reference proteome</keyword>